<dbReference type="Gene3D" id="3.40.50.300">
    <property type="entry name" value="P-loop containing nucleotide triphosphate hydrolases"/>
    <property type="match status" value="1"/>
</dbReference>
<reference evidence="1" key="1">
    <citation type="journal article" date="2000" name="Microbiology">
        <title>Molecular analysis of genetic differences between virulent and avirulent strains of Aeromonas hydrophila isolated from diseased fish.</title>
        <authorList>
            <person name="Zhang Y.L."/>
            <person name="Ong C.T."/>
            <person name="Leung K.Y."/>
        </authorList>
    </citation>
    <scope>NUCLEOTIDE SEQUENCE</scope>
    <source>
        <strain evidence="1">PPD134/91</strain>
    </source>
</reference>
<dbReference type="Pfam" id="PF13481">
    <property type="entry name" value="AAA_25"/>
    <property type="match status" value="1"/>
</dbReference>
<proteinExistence type="predicted"/>
<protein>
    <submittedName>
        <fullName evidence="1">Putative regulatory protein</fullName>
    </submittedName>
</protein>
<dbReference type="SUPFAM" id="SSF52540">
    <property type="entry name" value="P-loop containing nucleoside triphosphate hydrolases"/>
    <property type="match status" value="1"/>
</dbReference>
<name>Q9LA91_AERHY</name>
<organism evidence="1">
    <name type="scientific">Aeromonas hydrophila</name>
    <dbReference type="NCBI Taxonomy" id="644"/>
    <lineage>
        <taxon>Bacteria</taxon>
        <taxon>Pseudomonadati</taxon>
        <taxon>Pseudomonadota</taxon>
        <taxon>Gammaproteobacteria</taxon>
        <taxon>Aeromonadales</taxon>
        <taxon>Aeromonadaceae</taxon>
        <taxon>Aeromonas</taxon>
    </lineage>
</organism>
<evidence type="ECO:0000313" key="1">
    <source>
        <dbReference type="EMBL" id="AAF45035.1"/>
    </source>
</evidence>
<dbReference type="InterPro" id="IPR027417">
    <property type="entry name" value="P-loop_NTPase"/>
</dbReference>
<accession>Q9LA91</accession>
<sequence>MTDKTIKALLEKKNNLLSLFETVPSRAEYVLQGLPLGALGSIVAAGGCGKSALALQIAATVAGGPDRLEIEPARGRVAYLVCEDSPLSIHHRLFALGEHCSPAERAAIAENLVIDYLDSERVDVMDEQWMDFITARAEGRQLLIIDTLRQIHTEDEND</sequence>
<dbReference type="EMBL" id="AF146604">
    <property type="protein sequence ID" value="AAF45035.1"/>
    <property type="molecule type" value="Genomic_DNA"/>
</dbReference>
<feature type="non-terminal residue" evidence="1">
    <location>
        <position position="158"/>
    </location>
</feature>
<dbReference type="AlphaFoldDB" id="Q9LA91"/>